<keyword evidence="2" id="KW-1185">Reference proteome</keyword>
<accession>A0A4R9LW25</accession>
<dbReference type="Proteomes" id="UP000298058">
    <property type="component" value="Unassembled WGS sequence"/>
</dbReference>
<comment type="caution">
    <text evidence="1">The sequence shown here is derived from an EMBL/GenBank/DDBJ whole genome shotgun (WGS) entry which is preliminary data.</text>
</comment>
<dbReference type="OrthoDB" id="324285at2"/>
<organism evidence="1 2">
    <name type="scientific">Leptospira idonii</name>
    <dbReference type="NCBI Taxonomy" id="1193500"/>
    <lineage>
        <taxon>Bacteria</taxon>
        <taxon>Pseudomonadati</taxon>
        <taxon>Spirochaetota</taxon>
        <taxon>Spirochaetia</taxon>
        <taxon>Leptospirales</taxon>
        <taxon>Leptospiraceae</taxon>
        <taxon>Leptospira</taxon>
    </lineage>
</organism>
<dbReference type="EMBL" id="RQHW01000079">
    <property type="protein sequence ID" value="TGN17107.1"/>
    <property type="molecule type" value="Genomic_DNA"/>
</dbReference>
<dbReference type="RefSeq" id="WP_135762014.1">
    <property type="nucleotide sequence ID" value="NZ_RQHW01000079.1"/>
</dbReference>
<name>A0A4R9LW25_9LEPT</name>
<gene>
    <name evidence="1" type="ORF">EHS15_18195</name>
</gene>
<reference evidence="1" key="1">
    <citation type="journal article" date="2019" name="PLoS Negl. Trop. Dis.">
        <title>Revisiting the worldwide diversity of Leptospira species in the environment.</title>
        <authorList>
            <person name="Vincent A.T."/>
            <person name="Schiettekatte O."/>
            <person name="Bourhy P."/>
            <person name="Veyrier F.J."/>
            <person name="Picardeau M."/>
        </authorList>
    </citation>
    <scope>NUCLEOTIDE SEQUENCE [LARGE SCALE GENOMIC DNA]</scope>
    <source>
        <strain evidence="1">201300427</strain>
    </source>
</reference>
<proteinExistence type="predicted"/>
<dbReference type="AlphaFoldDB" id="A0A4R9LW25"/>
<evidence type="ECO:0000313" key="2">
    <source>
        <dbReference type="Proteomes" id="UP000298058"/>
    </source>
</evidence>
<evidence type="ECO:0000313" key="1">
    <source>
        <dbReference type="EMBL" id="TGN17107.1"/>
    </source>
</evidence>
<sequence length="208" mass="22926">MKTNQTFSIVSYNIVIFNFLFACATHPIYSEDLTPADLYYYDGKNRIELEVEPGLLAEFGAPEEHTSPKSKSGVRALDKNAGLVRIKGRTNIWKTNAQGGSVSTSKSLNQSKRIGYSPVFRSSQDGTLLALPGNIIVEFSPSLSHSHIENWLAMKGLRPVKKLEIANRNFYEVETPAGVPALNLANSLVGQEGVVSSSPNWWREVSPK</sequence>
<dbReference type="PROSITE" id="PS51257">
    <property type="entry name" value="PROKAR_LIPOPROTEIN"/>
    <property type="match status" value="1"/>
</dbReference>
<protein>
    <recommendedName>
        <fullName evidence="3">Lipoprotein</fullName>
    </recommendedName>
</protein>
<evidence type="ECO:0008006" key="3">
    <source>
        <dbReference type="Google" id="ProtNLM"/>
    </source>
</evidence>